<dbReference type="RefSeq" id="WP_000504297.1">
    <property type="nucleotide sequence ID" value="NZ_AP025740.1"/>
</dbReference>
<accession>A0A6F8TK38</accession>
<organism evidence="1">
    <name type="scientific">Acinetobacter baumannii</name>
    <dbReference type="NCBI Taxonomy" id="470"/>
    <lineage>
        <taxon>Bacteria</taxon>
        <taxon>Pseudomonadati</taxon>
        <taxon>Pseudomonadota</taxon>
        <taxon>Gammaproteobacteria</taxon>
        <taxon>Moraxellales</taxon>
        <taxon>Moraxellaceae</taxon>
        <taxon>Acinetobacter</taxon>
        <taxon>Acinetobacter calcoaceticus/baumannii complex</taxon>
    </lineage>
</organism>
<evidence type="ECO:0000313" key="1">
    <source>
        <dbReference type="EMBL" id="BCB01011.1"/>
    </source>
</evidence>
<dbReference type="SMR" id="A0A6F8TK38"/>
<sequence>MGELTTVQTQPQTKRQGVPSRALATSLVLSALAMANAAHADIDVTPVTTELSGLTTPIGLVGAAFLVVLVTIKGWKIIRRAL</sequence>
<gene>
    <name evidence="1" type="ORF">ATCC19606_33460</name>
</gene>
<dbReference type="Pfam" id="PF05356">
    <property type="entry name" value="Phage_Coat_B"/>
    <property type="match status" value="1"/>
</dbReference>
<dbReference type="InterPro" id="IPR008020">
    <property type="entry name" value="G8P"/>
</dbReference>
<proteinExistence type="predicted"/>
<evidence type="ECO:0008006" key="2">
    <source>
        <dbReference type="Google" id="ProtNLM"/>
    </source>
</evidence>
<dbReference type="SUPFAM" id="SSF57987">
    <property type="entry name" value="Inovirus (filamentous phage) major coat protein"/>
    <property type="match status" value="1"/>
</dbReference>
<protein>
    <recommendedName>
        <fullName evidence="2">Phage coat protein</fullName>
    </recommendedName>
</protein>
<reference evidence="1" key="1">
    <citation type="submission" date="2020-03" db="EMBL/GenBank/DDBJ databases">
        <title>Complete genome sequence of Acinetobacter baumannii ATCC19606T, which is a model strain for tolerization of antimicrobial agents.</title>
        <authorList>
            <person name="Tsubouchi T."/>
            <person name="Suzuki M."/>
            <person name="Niki M."/>
            <person name="Oinuma K."/>
            <person name="Niki M."/>
            <person name="Shibayama K."/>
            <person name="Kakeya H."/>
            <person name="Kaneko Y."/>
        </authorList>
    </citation>
    <scope>NUCLEOTIDE SEQUENCE</scope>
    <source>
        <strain evidence="1">ATCC19606</strain>
    </source>
</reference>
<dbReference type="AlphaFoldDB" id="A0A6F8TK38"/>
<dbReference type="EMBL" id="AP022836">
    <property type="protein sequence ID" value="BCB01011.1"/>
    <property type="molecule type" value="Genomic_DNA"/>
</dbReference>
<dbReference type="GeneID" id="92892460"/>
<name>A0A6F8TK38_ACIBA</name>